<feature type="domain" description="Alginate export" evidence="2">
    <location>
        <begin position="26"/>
        <end position="431"/>
    </location>
</feature>
<reference evidence="3 4" key="1">
    <citation type="submission" date="2019-08" db="EMBL/GenBank/DDBJ databases">
        <title>Lewinella sp. strain SSH13 Genome sequencing and assembly.</title>
        <authorList>
            <person name="Kim I."/>
        </authorList>
    </citation>
    <scope>NUCLEOTIDE SEQUENCE [LARGE SCALE GENOMIC DNA]</scope>
    <source>
        <strain evidence="3 4">SSH13</strain>
    </source>
</reference>
<dbReference type="Pfam" id="PF13372">
    <property type="entry name" value="Alginate_exp"/>
    <property type="match status" value="1"/>
</dbReference>
<dbReference type="EMBL" id="VOXD01000031">
    <property type="protein sequence ID" value="TXF87808.1"/>
    <property type="molecule type" value="Genomic_DNA"/>
</dbReference>
<evidence type="ECO:0000313" key="3">
    <source>
        <dbReference type="EMBL" id="TXF87808.1"/>
    </source>
</evidence>
<dbReference type="InterPro" id="IPR025388">
    <property type="entry name" value="Alginate_export_dom"/>
</dbReference>
<accession>A0A5C7FPG9</accession>
<protein>
    <recommendedName>
        <fullName evidence="2">Alginate export domain-containing protein</fullName>
    </recommendedName>
</protein>
<comment type="caution">
    <text evidence="3">The sequence shown here is derived from an EMBL/GenBank/DDBJ whole genome shotgun (WGS) entry which is preliminary data.</text>
</comment>
<dbReference type="InterPro" id="IPR053728">
    <property type="entry name" value="Alginate_Permeability_Chnl"/>
</dbReference>
<keyword evidence="4" id="KW-1185">Reference proteome</keyword>
<dbReference type="RefSeq" id="WP_147932018.1">
    <property type="nucleotide sequence ID" value="NZ_VOXD01000031.1"/>
</dbReference>
<sequence length="452" mass="51715">MKTTLFALLFLMCTVSFAQKTDSLKLDFQGELRARYEHSNGQFRAGKSGSDQLLLFRTLLHFRYGSKKVKVGLELQDSRTYLGDGNSPVSSSFTNVADILQGYVEVKTKPLLRKEGEATLKLGRQTVSVGSKRQIERVSYANVIKAYTGGHYLEQNHKKDELHVFYVVPIDRLPKEKSQVLGNEFMWDREMWNQHIWAVHYRNHRPFTDRGPKWAEAFVYGFDEQDTFRKSSSNRFYVTTGLRLQEPIKENRFNYDVEFAYRCGSRQAENDFIDGAPLAVSAHMLLFRAGYTFSLPLKVNVAFQHYVASGDKDPSGDEFQQFERLFGGRRTDLNNTSIHGPLTPSNLSATGLRVELLPEARWDARVHYSYANLASATDAFIIGKYQDTSGASGRFLGHTLDSRVRFWNQKKTWTLDFGASLFILGSYTRAVRVNENETRNIAHGYLQVIKKI</sequence>
<gene>
    <name evidence="3" type="ORF">FUA23_17265</name>
</gene>
<evidence type="ECO:0000259" key="2">
    <source>
        <dbReference type="Pfam" id="PF13372"/>
    </source>
</evidence>
<organism evidence="3 4">
    <name type="scientific">Neolewinella aurantiaca</name>
    <dbReference type="NCBI Taxonomy" id="2602767"/>
    <lineage>
        <taxon>Bacteria</taxon>
        <taxon>Pseudomonadati</taxon>
        <taxon>Bacteroidota</taxon>
        <taxon>Saprospiria</taxon>
        <taxon>Saprospirales</taxon>
        <taxon>Lewinellaceae</taxon>
        <taxon>Neolewinella</taxon>
    </lineage>
</organism>
<proteinExistence type="predicted"/>
<dbReference type="OrthoDB" id="9789168at2"/>
<keyword evidence="1" id="KW-0732">Signal</keyword>
<dbReference type="Proteomes" id="UP000321907">
    <property type="component" value="Unassembled WGS sequence"/>
</dbReference>
<feature type="chain" id="PRO_5023037663" description="Alginate export domain-containing protein" evidence="1">
    <location>
        <begin position="19"/>
        <end position="452"/>
    </location>
</feature>
<evidence type="ECO:0000256" key="1">
    <source>
        <dbReference type="SAM" id="SignalP"/>
    </source>
</evidence>
<feature type="signal peptide" evidence="1">
    <location>
        <begin position="1"/>
        <end position="18"/>
    </location>
</feature>
<evidence type="ECO:0000313" key="4">
    <source>
        <dbReference type="Proteomes" id="UP000321907"/>
    </source>
</evidence>
<dbReference type="AlphaFoldDB" id="A0A5C7FPG9"/>
<name>A0A5C7FPG9_9BACT</name>
<dbReference type="Gene3D" id="2.40.160.100">
    <property type="match status" value="1"/>
</dbReference>